<dbReference type="GeneID" id="24869941"/>
<dbReference type="HOGENOM" id="CLU_1700265_0_0_2"/>
<feature type="transmembrane region" description="Helical" evidence="1">
    <location>
        <begin position="96"/>
        <end position="116"/>
    </location>
</feature>
<proteinExistence type="predicted"/>
<dbReference type="Proteomes" id="UP000033123">
    <property type="component" value="Chromosome"/>
</dbReference>
<feature type="transmembrane region" description="Helical" evidence="1">
    <location>
        <begin position="12"/>
        <end position="31"/>
    </location>
</feature>
<evidence type="ECO:0000313" key="2">
    <source>
        <dbReference type="EMBL" id="AKB34988.1"/>
    </source>
</evidence>
<keyword evidence="1" id="KW-0812">Transmembrane</keyword>
<evidence type="ECO:0000256" key="1">
    <source>
        <dbReference type="SAM" id="Phobius"/>
    </source>
</evidence>
<dbReference type="RefSeq" id="WP_048179372.1">
    <property type="nucleotide sequence ID" value="NZ_CP009508.1"/>
</dbReference>
<sequence length="154" mass="17372">MEENRGKRKDHSIIVAALLFFLLVFMFALVVSMNISLGKFTLPFYLIVSGTYIFATSLETEGDTGEWIASFGWTLNMLGLILFYQYRTGDVESWAYVWPLIFPTGPGLGKLSYGAVKARSDPFERGKVLIQIGLGLFVLSLIVFKLLFQLLDIR</sequence>
<gene>
    <name evidence="2" type="ORF">MSSAC_0398</name>
</gene>
<organism evidence="2 3">
    <name type="scientific">Methanosarcina siciliae C2J</name>
    <dbReference type="NCBI Taxonomy" id="1434118"/>
    <lineage>
        <taxon>Archaea</taxon>
        <taxon>Methanobacteriati</taxon>
        <taxon>Methanobacteriota</taxon>
        <taxon>Stenosarchaea group</taxon>
        <taxon>Methanomicrobia</taxon>
        <taxon>Methanosarcinales</taxon>
        <taxon>Methanosarcinaceae</taxon>
        <taxon>Methanosarcina</taxon>
    </lineage>
</organism>
<dbReference type="EMBL" id="CP009508">
    <property type="protein sequence ID" value="AKB34988.1"/>
    <property type="molecule type" value="Genomic_DNA"/>
</dbReference>
<dbReference type="PATRIC" id="fig|1434118.4.peg.513"/>
<feature type="transmembrane region" description="Helical" evidence="1">
    <location>
        <begin position="67"/>
        <end position="84"/>
    </location>
</feature>
<dbReference type="KEGG" id="msj:MSSAC_0398"/>
<reference evidence="2 3" key="1">
    <citation type="submission" date="2014-07" db="EMBL/GenBank/DDBJ databases">
        <title>Methanogenic archaea and the global carbon cycle.</title>
        <authorList>
            <person name="Henriksen J.R."/>
            <person name="Luke J."/>
            <person name="Reinhart S."/>
            <person name="Benedict M.N."/>
            <person name="Youngblut N.D."/>
            <person name="Metcalf M.E."/>
            <person name="Whitaker R.J."/>
            <person name="Metcalf W.W."/>
        </authorList>
    </citation>
    <scope>NUCLEOTIDE SEQUENCE [LARGE SCALE GENOMIC DNA]</scope>
    <source>
        <strain evidence="2 3">C2J</strain>
    </source>
</reference>
<protein>
    <submittedName>
        <fullName evidence="2">Uncharacterized protein</fullName>
    </submittedName>
</protein>
<evidence type="ECO:0000313" key="3">
    <source>
        <dbReference type="Proteomes" id="UP000033123"/>
    </source>
</evidence>
<keyword evidence="1" id="KW-1133">Transmembrane helix</keyword>
<dbReference type="AlphaFoldDB" id="A0A0E3PK13"/>
<feature type="transmembrane region" description="Helical" evidence="1">
    <location>
        <begin position="128"/>
        <end position="148"/>
    </location>
</feature>
<keyword evidence="1" id="KW-0472">Membrane</keyword>
<name>A0A0E3PK13_9EURY</name>
<accession>A0A0E3PK13</accession>
<feature type="transmembrane region" description="Helical" evidence="1">
    <location>
        <begin position="37"/>
        <end position="55"/>
    </location>
</feature>